<organism evidence="2 3">
    <name type="scientific">Pleuronectes platessa</name>
    <name type="common">European plaice</name>
    <dbReference type="NCBI Taxonomy" id="8262"/>
    <lineage>
        <taxon>Eukaryota</taxon>
        <taxon>Metazoa</taxon>
        <taxon>Chordata</taxon>
        <taxon>Craniata</taxon>
        <taxon>Vertebrata</taxon>
        <taxon>Euteleostomi</taxon>
        <taxon>Actinopterygii</taxon>
        <taxon>Neopterygii</taxon>
        <taxon>Teleostei</taxon>
        <taxon>Neoteleostei</taxon>
        <taxon>Acanthomorphata</taxon>
        <taxon>Carangaria</taxon>
        <taxon>Pleuronectiformes</taxon>
        <taxon>Pleuronectoidei</taxon>
        <taxon>Pleuronectidae</taxon>
        <taxon>Pleuronectes</taxon>
    </lineage>
</organism>
<accession>A0A9N7UWJ1</accession>
<evidence type="ECO:0000256" key="1">
    <source>
        <dbReference type="SAM" id="MobiDB-lite"/>
    </source>
</evidence>
<protein>
    <submittedName>
        <fullName evidence="2">Uncharacterized protein</fullName>
    </submittedName>
</protein>
<feature type="region of interest" description="Disordered" evidence="1">
    <location>
        <begin position="42"/>
        <end position="114"/>
    </location>
</feature>
<dbReference type="EMBL" id="CADEAL010002055">
    <property type="protein sequence ID" value="CAB1437643.1"/>
    <property type="molecule type" value="Genomic_DNA"/>
</dbReference>
<proteinExistence type="predicted"/>
<name>A0A9N7UWJ1_PLEPL</name>
<evidence type="ECO:0000313" key="2">
    <source>
        <dbReference type="EMBL" id="CAB1437643.1"/>
    </source>
</evidence>
<gene>
    <name evidence="2" type="ORF">PLEPLA_LOCUS25672</name>
</gene>
<evidence type="ECO:0000313" key="3">
    <source>
        <dbReference type="Proteomes" id="UP001153269"/>
    </source>
</evidence>
<feature type="region of interest" description="Disordered" evidence="1">
    <location>
        <begin position="1"/>
        <end position="25"/>
    </location>
</feature>
<dbReference type="AlphaFoldDB" id="A0A9N7UWJ1"/>
<keyword evidence="3" id="KW-1185">Reference proteome</keyword>
<reference evidence="2" key="1">
    <citation type="submission" date="2020-03" db="EMBL/GenBank/DDBJ databases">
        <authorList>
            <person name="Weist P."/>
        </authorList>
    </citation>
    <scope>NUCLEOTIDE SEQUENCE</scope>
</reference>
<sequence>MKGTGTEGKRLRGGKPTAKYPQFTSEPSWTHVCRGVYKASWKPSSEVVQRGDRAAAQRATPGSATKRLMEKVGDPPSTLGKSRPLIRFHNNINPDPRPRRQGRQQGGGTRSWFKGKSLSNARWLQWPSRRTKTTSGPDTLSGSLGLLGRNQRLQSNNSSHSLVARHRVQTLDTLLTPTSPGNAAPPHRPCAVMQHRKYYNGEKWDVGLERFAFSRVVTGMNQTGIQTTSMYTRPSSYTSVFKLATRPEHLVFETQEQCGHPVEM</sequence>
<dbReference type="Proteomes" id="UP001153269">
    <property type="component" value="Unassembled WGS sequence"/>
</dbReference>
<comment type="caution">
    <text evidence="2">The sequence shown here is derived from an EMBL/GenBank/DDBJ whole genome shotgun (WGS) entry which is preliminary data.</text>
</comment>